<dbReference type="Proteomes" id="UP000033699">
    <property type="component" value="Unassembled WGS sequence"/>
</dbReference>
<name>A0A0F2THP7_STRR3</name>
<dbReference type="OrthoDB" id="4247033at2"/>
<feature type="region of interest" description="Disordered" evidence="1">
    <location>
        <begin position="41"/>
        <end position="65"/>
    </location>
</feature>
<keyword evidence="3" id="KW-1185">Reference proteome</keyword>
<proteinExistence type="predicted"/>
<evidence type="ECO:0000256" key="1">
    <source>
        <dbReference type="SAM" id="MobiDB-lite"/>
    </source>
</evidence>
<organism evidence="2 3">
    <name type="scientific">Streptomyces rubellomurinus (strain ATCC 31215)</name>
    <dbReference type="NCBI Taxonomy" id="359131"/>
    <lineage>
        <taxon>Bacteria</taxon>
        <taxon>Bacillati</taxon>
        <taxon>Actinomycetota</taxon>
        <taxon>Actinomycetes</taxon>
        <taxon>Kitasatosporales</taxon>
        <taxon>Streptomycetaceae</taxon>
        <taxon>Streptomyces</taxon>
    </lineage>
</organism>
<reference evidence="2 3" key="1">
    <citation type="submission" date="2015-02" db="EMBL/GenBank/DDBJ databases">
        <authorList>
            <person name="Ju K.-S."/>
            <person name="Doroghazi J.R."/>
            <person name="Metcalf W."/>
        </authorList>
    </citation>
    <scope>NUCLEOTIDE SEQUENCE [LARGE SCALE GENOMIC DNA]</scope>
    <source>
        <strain evidence="2 3">ATCC 31215</strain>
    </source>
</reference>
<accession>A0A0F2THP7</accession>
<protein>
    <submittedName>
        <fullName evidence="2">Uncharacterized protein</fullName>
    </submittedName>
</protein>
<dbReference type="AlphaFoldDB" id="A0A0F2THP7"/>
<evidence type="ECO:0000313" key="2">
    <source>
        <dbReference type="EMBL" id="KJS61242.1"/>
    </source>
</evidence>
<sequence>MPQNHEDYLIDEAVETVEPDEAEPEGDEYDEVAERRAVGADPATDIADAAEQSRTVQLDEDAYRE</sequence>
<gene>
    <name evidence="2" type="ORF">VM95_16030</name>
</gene>
<evidence type="ECO:0000313" key="3">
    <source>
        <dbReference type="Proteomes" id="UP000033699"/>
    </source>
</evidence>
<comment type="caution">
    <text evidence="2">The sequence shown here is derived from an EMBL/GenBank/DDBJ whole genome shotgun (WGS) entry which is preliminary data.</text>
</comment>
<dbReference type="PATRIC" id="fig|359131.3.peg.3571"/>
<dbReference type="EMBL" id="JZKH01000029">
    <property type="protein sequence ID" value="KJS61242.1"/>
    <property type="molecule type" value="Genomic_DNA"/>
</dbReference>
<feature type="compositionally biased region" description="Acidic residues" evidence="1">
    <location>
        <begin position="9"/>
        <end position="29"/>
    </location>
</feature>
<feature type="region of interest" description="Disordered" evidence="1">
    <location>
        <begin position="1"/>
        <end position="29"/>
    </location>
</feature>
<dbReference type="RefSeq" id="WP_045697137.1">
    <property type="nucleotide sequence ID" value="NZ_JZKH01000029.1"/>
</dbReference>